<dbReference type="AlphaFoldDB" id="A0A087TTP6"/>
<dbReference type="Proteomes" id="UP000054359">
    <property type="component" value="Unassembled WGS sequence"/>
</dbReference>
<keyword evidence="2" id="KW-1185">Reference proteome</keyword>
<accession>A0A087TTP6</accession>
<feature type="non-terminal residue" evidence="1">
    <location>
        <position position="43"/>
    </location>
</feature>
<protein>
    <submittedName>
        <fullName evidence="1">Uncharacterized protein</fullName>
    </submittedName>
</protein>
<proteinExistence type="predicted"/>
<reference evidence="1 2" key="1">
    <citation type="submission" date="2013-11" db="EMBL/GenBank/DDBJ databases">
        <title>Genome sequencing of Stegodyphus mimosarum.</title>
        <authorList>
            <person name="Bechsgaard J."/>
        </authorList>
    </citation>
    <scope>NUCLEOTIDE SEQUENCE [LARGE SCALE GENOMIC DNA]</scope>
</reference>
<sequence length="43" mass="4779">MMKSSTMDIAVTAATFMIQRSLPKKARRVPCLQVQSLASRLLV</sequence>
<gene>
    <name evidence="1" type="ORF">X975_17089</name>
</gene>
<organism evidence="1 2">
    <name type="scientific">Stegodyphus mimosarum</name>
    <name type="common">African social velvet spider</name>
    <dbReference type="NCBI Taxonomy" id="407821"/>
    <lineage>
        <taxon>Eukaryota</taxon>
        <taxon>Metazoa</taxon>
        <taxon>Ecdysozoa</taxon>
        <taxon>Arthropoda</taxon>
        <taxon>Chelicerata</taxon>
        <taxon>Arachnida</taxon>
        <taxon>Araneae</taxon>
        <taxon>Araneomorphae</taxon>
        <taxon>Entelegynae</taxon>
        <taxon>Eresoidea</taxon>
        <taxon>Eresidae</taxon>
        <taxon>Stegodyphus</taxon>
    </lineage>
</organism>
<dbReference type="EMBL" id="KK116691">
    <property type="protein sequence ID" value="KFM68485.1"/>
    <property type="molecule type" value="Genomic_DNA"/>
</dbReference>
<evidence type="ECO:0000313" key="1">
    <source>
        <dbReference type="EMBL" id="KFM68485.1"/>
    </source>
</evidence>
<name>A0A087TTP6_STEMI</name>
<evidence type="ECO:0000313" key="2">
    <source>
        <dbReference type="Proteomes" id="UP000054359"/>
    </source>
</evidence>